<dbReference type="EMBL" id="PXYT01000004">
    <property type="protein sequence ID" value="PSR31095.1"/>
    <property type="molecule type" value="Genomic_DNA"/>
</dbReference>
<dbReference type="GO" id="GO:0000155">
    <property type="term" value="F:phosphorelay sensor kinase activity"/>
    <property type="evidence" value="ECO:0007669"/>
    <property type="project" value="InterPro"/>
</dbReference>
<evidence type="ECO:0000313" key="8">
    <source>
        <dbReference type="Proteomes" id="UP000242699"/>
    </source>
</evidence>
<dbReference type="Pfam" id="PF02518">
    <property type="entry name" value="HATPase_c"/>
    <property type="match status" value="1"/>
</dbReference>
<evidence type="ECO:0000256" key="5">
    <source>
        <dbReference type="ARBA" id="ARBA00023012"/>
    </source>
</evidence>
<dbReference type="Gene3D" id="3.30.565.10">
    <property type="entry name" value="Histidine kinase-like ATPase, C-terminal domain"/>
    <property type="match status" value="1"/>
</dbReference>
<evidence type="ECO:0000256" key="1">
    <source>
        <dbReference type="ARBA" id="ARBA00000085"/>
    </source>
</evidence>
<dbReference type="Proteomes" id="UP000242699">
    <property type="component" value="Unassembled WGS sequence"/>
</dbReference>
<keyword evidence="4" id="KW-0418">Kinase</keyword>
<dbReference type="Pfam" id="PF13185">
    <property type="entry name" value="GAF_2"/>
    <property type="match status" value="1"/>
</dbReference>
<dbReference type="InterPro" id="IPR050482">
    <property type="entry name" value="Sensor_HK_TwoCompSys"/>
</dbReference>
<evidence type="ECO:0000259" key="6">
    <source>
        <dbReference type="PROSITE" id="PS50109"/>
    </source>
</evidence>
<dbReference type="InterPro" id="IPR036890">
    <property type="entry name" value="HATPase_C_sf"/>
</dbReference>
<dbReference type="SUPFAM" id="SSF55874">
    <property type="entry name" value="ATPase domain of HSP90 chaperone/DNA topoisomerase II/histidine kinase"/>
    <property type="match status" value="1"/>
</dbReference>
<keyword evidence="5" id="KW-0902">Two-component regulatory system</keyword>
<name>A0A2T2X9D0_9FIRM</name>
<evidence type="ECO:0000313" key="7">
    <source>
        <dbReference type="EMBL" id="PSR31095.1"/>
    </source>
</evidence>
<dbReference type="Gene3D" id="3.30.450.40">
    <property type="match status" value="1"/>
</dbReference>
<evidence type="ECO:0000256" key="3">
    <source>
        <dbReference type="ARBA" id="ARBA00022679"/>
    </source>
</evidence>
<dbReference type="EC" id="2.7.13.3" evidence="2"/>
<protein>
    <recommendedName>
        <fullName evidence="2">histidine kinase</fullName>
        <ecNumber evidence="2">2.7.13.3</ecNumber>
    </recommendedName>
</protein>
<dbReference type="Pfam" id="PF07730">
    <property type="entry name" value="HisKA_3"/>
    <property type="match status" value="1"/>
</dbReference>
<dbReference type="InterPro" id="IPR003594">
    <property type="entry name" value="HATPase_dom"/>
</dbReference>
<evidence type="ECO:0000256" key="4">
    <source>
        <dbReference type="ARBA" id="ARBA00022777"/>
    </source>
</evidence>
<dbReference type="InterPro" id="IPR029016">
    <property type="entry name" value="GAF-like_dom_sf"/>
</dbReference>
<dbReference type="InterPro" id="IPR005467">
    <property type="entry name" value="His_kinase_dom"/>
</dbReference>
<keyword evidence="3" id="KW-0808">Transferase</keyword>
<dbReference type="GO" id="GO:0046983">
    <property type="term" value="F:protein dimerization activity"/>
    <property type="evidence" value="ECO:0007669"/>
    <property type="project" value="InterPro"/>
</dbReference>
<comment type="caution">
    <text evidence="7">The sequence shown here is derived from an EMBL/GenBank/DDBJ whole genome shotgun (WGS) entry which is preliminary data.</text>
</comment>
<evidence type="ECO:0000256" key="2">
    <source>
        <dbReference type="ARBA" id="ARBA00012438"/>
    </source>
</evidence>
<dbReference type="SMART" id="SM00065">
    <property type="entry name" value="GAF"/>
    <property type="match status" value="1"/>
</dbReference>
<reference evidence="7 8" key="1">
    <citation type="journal article" date="2014" name="BMC Genomics">
        <title>Comparison of environmental and isolate Sulfobacillus genomes reveals diverse carbon, sulfur, nitrogen, and hydrogen metabolisms.</title>
        <authorList>
            <person name="Justice N.B."/>
            <person name="Norman A."/>
            <person name="Brown C.T."/>
            <person name="Singh A."/>
            <person name="Thomas B.C."/>
            <person name="Banfield J.F."/>
        </authorList>
    </citation>
    <scope>NUCLEOTIDE SEQUENCE [LARGE SCALE GENOMIC DNA]</scope>
    <source>
        <strain evidence="7">AMDSBA1</strain>
    </source>
</reference>
<dbReference type="InterPro" id="IPR003018">
    <property type="entry name" value="GAF"/>
</dbReference>
<dbReference type="AlphaFoldDB" id="A0A2T2X9D0"/>
<dbReference type="Gene3D" id="1.20.5.1930">
    <property type="match status" value="1"/>
</dbReference>
<organism evidence="7 8">
    <name type="scientific">Sulfobacillus benefaciens</name>
    <dbReference type="NCBI Taxonomy" id="453960"/>
    <lineage>
        <taxon>Bacteria</taxon>
        <taxon>Bacillati</taxon>
        <taxon>Bacillota</taxon>
        <taxon>Clostridia</taxon>
        <taxon>Eubacteriales</taxon>
        <taxon>Clostridiales Family XVII. Incertae Sedis</taxon>
        <taxon>Sulfobacillus</taxon>
    </lineage>
</organism>
<proteinExistence type="predicted"/>
<dbReference type="SUPFAM" id="SSF55781">
    <property type="entry name" value="GAF domain-like"/>
    <property type="match status" value="2"/>
</dbReference>
<dbReference type="CDD" id="cd16917">
    <property type="entry name" value="HATPase_UhpB-NarQ-NarX-like"/>
    <property type="match status" value="1"/>
</dbReference>
<comment type="catalytic activity">
    <reaction evidence="1">
        <text>ATP + protein L-histidine = ADP + protein N-phospho-L-histidine.</text>
        <dbReference type="EC" id="2.7.13.3"/>
    </reaction>
</comment>
<dbReference type="PANTHER" id="PTHR24421">
    <property type="entry name" value="NITRATE/NITRITE SENSOR PROTEIN NARX-RELATED"/>
    <property type="match status" value="1"/>
</dbReference>
<dbReference type="GO" id="GO:0016020">
    <property type="term" value="C:membrane"/>
    <property type="evidence" value="ECO:0007669"/>
    <property type="project" value="InterPro"/>
</dbReference>
<accession>A0A2T2X9D0</accession>
<dbReference type="SMART" id="SM00387">
    <property type="entry name" value="HATPase_c"/>
    <property type="match status" value="1"/>
</dbReference>
<gene>
    <name evidence="7" type="ORF">C7B43_03065</name>
</gene>
<dbReference type="PROSITE" id="PS50109">
    <property type="entry name" value="HIS_KIN"/>
    <property type="match status" value="1"/>
</dbReference>
<dbReference type="InterPro" id="IPR011712">
    <property type="entry name" value="Sig_transdc_His_kin_sub3_dim/P"/>
</dbReference>
<feature type="domain" description="Histidine kinase" evidence="6">
    <location>
        <begin position="449"/>
        <end position="536"/>
    </location>
</feature>
<sequence>MNRRFVRGEIAVTPTLGNSDRLRLLKTIAETLNEAADMNAAIHTLLRHIVHSLGLQTSWIFRYDPKRLYFVEMGASGLPPALACHDAESLKSGWCECQDRFVRGRLHTAVNIVRCSRLRDAQGDTQGLVFHASVPLRSQPGSKALGILNVASPGKKPFSPETLGLLRTIGYQAAVALDRSTLLLEQSRYAERLRSLAALANQLISSLDTGTILSESCQHLVEILGYSAVGIFSRQSPATPLVSRTISESSADQGYQYDQVASVPVMPETERLLLPDSVSGLWQDIPQTPYRIRAESRQIRAIHPLDQDLLITAAWQIAAALENVQAYRKSREDAQHQTRRLVASHLHDSVNQRLFSAQLLTRSAAVMWKAEKDNPKIEEFLQRISTQLAHSQVEMRRLIGALRPPLAKEWIVRLKEDLSHLQLSTGVTFDLALPQELPDDWDQDALYVLKGIIDESVHNALQHGEAKFIGITLSYDCHTLLLIIQDDGKGFDPEHTKAGYGSQTTDERAASLGGTMSIESRPAQGTRITVSVPLNSFVKESTV</sequence>